<evidence type="ECO:0000313" key="3">
    <source>
        <dbReference type="Proteomes" id="UP000242444"/>
    </source>
</evidence>
<dbReference type="InParanoid" id="A0A263D8M1"/>
<keyword evidence="1" id="KW-0472">Membrane</keyword>
<dbReference type="AlphaFoldDB" id="A0A263D8M1"/>
<dbReference type="EMBL" id="NKYE01000001">
    <property type="protein sequence ID" value="OZM74864.1"/>
    <property type="molecule type" value="Genomic_DNA"/>
</dbReference>
<dbReference type="Proteomes" id="UP000242444">
    <property type="component" value="Unassembled WGS sequence"/>
</dbReference>
<dbReference type="OrthoDB" id="3622334at2"/>
<sequence length="273" mass="30391">MDSDTVEIFIRFGLLLSVVFGIPAFFLVRARRRKRGGEAVRRERVRLLTERLGGEFTADPARSWPGSAGRRRPFLHLYHHSGFLGSLRVPHREPEFRFAAEIPHGRWRLRVCEGSILRSGPHNSAYEDVEHIVETRTGTTPGLKLAPVLDPAVIRALGFPGRVRDPRQSAFDLELREPVPSASSWQEVELPEEIGAHVVAYTEDPAFAARVLTPSTLRWLVENKTDLQCLLAFDHGYFYAVDGKPVAAETLPGRLDALAALLDRIGVEATASG</sequence>
<comment type="caution">
    <text evidence="2">The sequence shown here is derived from an EMBL/GenBank/DDBJ whole genome shotgun (WGS) entry which is preliminary data.</text>
</comment>
<feature type="transmembrane region" description="Helical" evidence="1">
    <location>
        <begin position="6"/>
        <end position="28"/>
    </location>
</feature>
<accession>A0A263D8M1</accession>
<evidence type="ECO:0008006" key="4">
    <source>
        <dbReference type="Google" id="ProtNLM"/>
    </source>
</evidence>
<protein>
    <recommendedName>
        <fullName evidence="4">DUF3137 domain-containing protein</fullName>
    </recommendedName>
</protein>
<evidence type="ECO:0000313" key="2">
    <source>
        <dbReference type="EMBL" id="OZM74864.1"/>
    </source>
</evidence>
<organism evidence="2 3">
    <name type="scientific">Amycolatopsis antarctica</name>
    <dbReference type="NCBI Taxonomy" id="1854586"/>
    <lineage>
        <taxon>Bacteria</taxon>
        <taxon>Bacillati</taxon>
        <taxon>Actinomycetota</taxon>
        <taxon>Actinomycetes</taxon>
        <taxon>Pseudonocardiales</taxon>
        <taxon>Pseudonocardiaceae</taxon>
        <taxon>Amycolatopsis</taxon>
    </lineage>
</organism>
<dbReference type="RefSeq" id="WP_094860649.1">
    <property type="nucleotide sequence ID" value="NZ_NKYE01000001.1"/>
</dbReference>
<keyword evidence="1" id="KW-0812">Transmembrane</keyword>
<keyword evidence="1" id="KW-1133">Transmembrane helix</keyword>
<reference evidence="2 3" key="1">
    <citation type="submission" date="2017-07" db="EMBL/GenBank/DDBJ databases">
        <title>Amycolatopsis antarcticus sp. nov., isolated from the surface of an Antarcticus brown macroalga.</title>
        <authorList>
            <person name="Wang J."/>
            <person name="Leiva S."/>
            <person name="Huang J."/>
            <person name="Huang Y."/>
        </authorList>
    </citation>
    <scope>NUCLEOTIDE SEQUENCE [LARGE SCALE GENOMIC DNA]</scope>
    <source>
        <strain evidence="2 3">AU-G6</strain>
    </source>
</reference>
<keyword evidence="3" id="KW-1185">Reference proteome</keyword>
<name>A0A263D8M1_9PSEU</name>
<proteinExistence type="predicted"/>
<gene>
    <name evidence="2" type="ORF">CFN78_01220</name>
</gene>
<evidence type="ECO:0000256" key="1">
    <source>
        <dbReference type="SAM" id="Phobius"/>
    </source>
</evidence>